<evidence type="ECO:0000256" key="2">
    <source>
        <dbReference type="ARBA" id="ARBA00022737"/>
    </source>
</evidence>
<dbReference type="SUPFAM" id="SSF52058">
    <property type="entry name" value="L domain-like"/>
    <property type="match status" value="1"/>
</dbReference>
<feature type="non-terminal residue" evidence="3">
    <location>
        <position position="1"/>
    </location>
</feature>
<dbReference type="PROSITE" id="PS51450">
    <property type="entry name" value="LRR"/>
    <property type="match status" value="1"/>
</dbReference>
<dbReference type="InterPro" id="IPR032675">
    <property type="entry name" value="LRR_dom_sf"/>
</dbReference>
<dbReference type="EMBL" id="GG666716">
    <property type="protein sequence ID" value="EEN42648.1"/>
    <property type="molecule type" value="Genomic_DNA"/>
</dbReference>
<evidence type="ECO:0000256" key="1">
    <source>
        <dbReference type="ARBA" id="ARBA00022614"/>
    </source>
</evidence>
<accession>C3ZXU7</accession>
<dbReference type="InterPro" id="IPR001611">
    <property type="entry name" value="Leu-rich_rpt"/>
</dbReference>
<gene>
    <name evidence="3" type="ORF">BRAFLDRAFT_178969</name>
</gene>
<dbReference type="Gene3D" id="3.80.10.10">
    <property type="entry name" value="Ribonuclease Inhibitor"/>
    <property type="match status" value="1"/>
</dbReference>
<feature type="non-terminal residue" evidence="3">
    <location>
        <position position="58"/>
    </location>
</feature>
<dbReference type="PANTHER" id="PTHR45712">
    <property type="entry name" value="AGAP008170-PA"/>
    <property type="match status" value="1"/>
</dbReference>
<evidence type="ECO:0000313" key="3">
    <source>
        <dbReference type="EMBL" id="EEN42648.1"/>
    </source>
</evidence>
<keyword evidence="1" id="KW-0433">Leucine-rich repeat</keyword>
<dbReference type="InterPro" id="IPR025875">
    <property type="entry name" value="Leu-rich_rpt_4"/>
</dbReference>
<keyword evidence="2" id="KW-0677">Repeat</keyword>
<dbReference type="InParanoid" id="C3ZXU7"/>
<dbReference type="PANTHER" id="PTHR45712:SF31">
    <property type="entry name" value="PODOCAN"/>
    <property type="match status" value="1"/>
</dbReference>
<dbReference type="AlphaFoldDB" id="C3ZXU7"/>
<organism>
    <name type="scientific">Branchiostoma floridae</name>
    <name type="common">Florida lancelet</name>
    <name type="synonym">Amphioxus</name>
    <dbReference type="NCBI Taxonomy" id="7739"/>
    <lineage>
        <taxon>Eukaryota</taxon>
        <taxon>Metazoa</taxon>
        <taxon>Chordata</taxon>
        <taxon>Cephalochordata</taxon>
        <taxon>Leptocardii</taxon>
        <taxon>Amphioxiformes</taxon>
        <taxon>Branchiostomatidae</taxon>
        <taxon>Branchiostoma</taxon>
    </lineage>
</organism>
<proteinExistence type="predicted"/>
<dbReference type="InterPro" id="IPR050333">
    <property type="entry name" value="SLRP"/>
</dbReference>
<dbReference type="Pfam" id="PF12799">
    <property type="entry name" value="LRR_4"/>
    <property type="match status" value="1"/>
</dbReference>
<reference evidence="3" key="1">
    <citation type="journal article" date="2008" name="Nature">
        <title>The amphioxus genome and the evolution of the chordate karyotype.</title>
        <authorList>
            <consortium name="US DOE Joint Genome Institute (JGI-PGF)"/>
            <person name="Putnam N.H."/>
            <person name="Butts T."/>
            <person name="Ferrier D.E.K."/>
            <person name="Furlong R.F."/>
            <person name="Hellsten U."/>
            <person name="Kawashima T."/>
            <person name="Robinson-Rechavi M."/>
            <person name="Shoguchi E."/>
            <person name="Terry A."/>
            <person name="Yu J.-K."/>
            <person name="Benito-Gutierrez E.L."/>
            <person name="Dubchak I."/>
            <person name="Garcia-Fernandez J."/>
            <person name="Gibson-Brown J.J."/>
            <person name="Grigoriev I.V."/>
            <person name="Horton A.C."/>
            <person name="de Jong P.J."/>
            <person name="Jurka J."/>
            <person name="Kapitonov V.V."/>
            <person name="Kohara Y."/>
            <person name="Kuroki Y."/>
            <person name="Lindquist E."/>
            <person name="Lucas S."/>
            <person name="Osoegawa K."/>
            <person name="Pennacchio L.A."/>
            <person name="Salamov A.A."/>
            <person name="Satou Y."/>
            <person name="Sauka-Spengler T."/>
            <person name="Schmutz J."/>
            <person name="Shin-I T."/>
            <person name="Toyoda A."/>
            <person name="Bronner-Fraser M."/>
            <person name="Fujiyama A."/>
            <person name="Holland L.Z."/>
            <person name="Holland P.W.H."/>
            <person name="Satoh N."/>
            <person name="Rokhsar D.S."/>
        </authorList>
    </citation>
    <scope>NUCLEOTIDE SEQUENCE [LARGE SCALE GENOMIC DNA]</scope>
    <source>
        <strain evidence="3">S238N-H82</strain>
        <tissue evidence="3">Testes</tissue>
    </source>
</reference>
<protein>
    <submittedName>
        <fullName evidence="3">Uncharacterized protein</fullName>
    </submittedName>
</protein>
<sequence>NKLSNSGIEEKSFMNISNLEYLYLSDNHMTKVPPNLPPSLIHLDLQNNVISAISGLPF</sequence>
<name>C3ZXU7_BRAFL</name>